<reference evidence="1 2" key="1">
    <citation type="submission" date="2014-07" db="EMBL/GenBank/DDBJ databases">
        <title>Methanogenic archaea and the global carbon cycle.</title>
        <authorList>
            <person name="Henriksen J.R."/>
            <person name="Luke J."/>
            <person name="Reinhart S."/>
            <person name="Benedict M.N."/>
            <person name="Youngblut N.D."/>
            <person name="Metcalf M.E."/>
            <person name="Whitaker R.J."/>
            <person name="Metcalf W.W."/>
        </authorList>
    </citation>
    <scope>NUCLEOTIDE SEQUENCE [LARGE SCALE GENOMIC DNA]</scope>
    <source>
        <strain evidence="1 2">Z-761</strain>
    </source>
</reference>
<evidence type="ECO:0008006" key="3">
    <source>
        <dbReference type="Google" id="ProtNLM"/>
    </source>
</evidence>
<dbReference type="Proteomes" id="UP000033096">
    <property type="component" value="Chromosome"/>
</dbReference>
<keyword evidence="2" id="KW-1185">Reference proteome</keyword>
<gene>
    <name evidence="1" type="ORF">MSVAZ_3205</name>
</gene>
<proteinExistence type="predicted"/>
<organism evidence="1 2">
    <name type="scientific">Methanosarcina vacuolata Z-761</name>
    <dbReference type="NCBI Taxonomy" id="1434123"/>
    <lineage>
        <taxon>Archaea</taxon>
        <taxon>Methanobacteriati</taxon>
        <taxon>Methanobacteriota</taxon>
        <taxon>Stenosarchaea group</taxon>
        <taxon>Methanomicrobia</taxon>
        <taxon>Methanosarcinales</taxon>
        <taxon>Methanosarcinaceae</taxon>
        <taxon>Methanosarcina</taxon>
    </lineage>
</organism>
<dbReference type="EMBL" id="CP009520">
    <property type="protein sequence ID" value="AKB45474.1"/>
    <property type="molecule type" value="Genomic_DNA"/>
</dbReference>
<dbReference type="NCBIfam" id="TIGR04255">
    <property type="entry name" value="sporadTIGR04255"/>
    <property type="match status" value="1"/>
</dbReference>
<evidence type="ECO:0000313" key="2">
    <source>
        <dbReference type="Proteomes" id="UP000033096"/>
    </source>
</evidence>
<dbReference type="PATRIC" id="fig|1434123.4.peg.3933"/>
<dbReference type="InterPro" id="IPR026349">
    <property type="entry name" value="CHP04255"/>
</dbReference>
<name>A0A0E3Q970_9EURY</name>
<dbReference type="AlphaFoldDB" id="A0A0E3Q970"/>
<evidence type="ECO:0000313" key="1">
    <source>
        <dbReference type="EMBL" id="AKB45474.1"/>
    </source>
</evidence>
<dbReference type="KEGG" id="mvc:MSVAZ_3205"/>
<dbReference type="HOGENOM" id="CLU_1105230_0_0_2"/>
<accession>A0A0E3Q970</accession>
<dbReference type="GeneID" id="24811738"/>
<protein>
    <recommendedName>
        <fullName evidence="3">TIGR04255 family protein</fullName>
    </recommendedName>
</protein>
<dbReference type="RefSeq" id="WP_048122904.1">
    <property type="nucleotide sequence ID" value="NZ_CP009520.1"/>
</dbReference>
<sequence>MSSSNNCLENVILRFDFNDNIIIPEDVVSTVGKELSNDFSKYEQSERNDWKVDIQSGQLVTEHRKIKIYTFKNGLGDSILLDTNALTFNILNYSSYSEFISHVKRTISLLQVGNEELKRLGLRYINHIKLKEGSPFEWEGYIAPPLIQNIDFLDDTDRNSLSRNMGQMLFNKYDPDRYLNFIYGMPNSEFPNKIAKREFVLDYDCYTESNININEAYAYITSFHDEIKRMFVKSIGDKLRTKIGEDKLCMI</sequence>